<dbReference type="Proteomes" id="UP000471633">
    <property type="component" value="Unassembled WGS sequence"/>
</dbReference>
<feature type="domain" description="Centromere protein J C-terminal" evidence="4">
    <location>
        <begin position="1169"/>
        <end position="1196"/>
    </location>
</feature>
<feature type="region of interest" description="Disordered" evidence="3">
    <location>
        <begin position="190"/>
        <end position="221"/>
    </location>
</feature>
<dbReference type="RefSeq" id="XP_051067135.1">
    <property type="nucleotide sequence ID" value="XM_051216538.1"/>
</dbReference>
<dbReference type="Gene3D" id="2.60.450.20">
    <property type="match status" value="1"/>
</dbReference>
<feature type="coiled-coil region" evidence="2">
    <location>
        <begin position="596"/>
        <end position="748"/>
    </location>
</feature>
<dbReference type="InterPro" id="IPR047002">
    <property type="entry name" value="Tcp10_C_sf"/>
</dbReference>
<dbReference type="InterPro" id="IPR009852">
    <property type="entry name" value="CENPJ_C_dom"/>
</dbReference>
<evidence type="ECO:0000259" key="4">
    <source>
        <dbReference type="Pfam" id="PF07202"/>
    </source>
</evidence>
<proteinExistence type="inferred from homology"/>
<reference evidence="5" key="2">
    <citation type="journal article" date="2019" name="Gigascience">
        <title>High-quality Schistosoma haematobium genome achieved by single-molecule and long-range sequencing.</title>
        <authorList>
            <person name="Stroehlein A.J."/>
            <person name="Korhonen P.K."/>
            <person name="Chong T.M."/>
            <person name="Lim Y.L."/>
            <person name="Chan K.G."/>
            <person name="Webster B."/>
            <person name="Rollinson D."/>
            <person name="Brindley P.J."/>
            <person name="Gasser R.B."/>
            <person name="Young N.D."/>
        </authorList>
    </citation>
    <scope>NUCLEOTIDE SEQUENCE</scope>
</reference>
<protein>
    <recommendedName>
        <fullName evidence="4">Centromere protein J C-terminal domain-containing protein</fullName>
    </recommendedName>
</protein>
<evidence type="ECO:0000313" key="6">
    <source>
        <dbReference type="Proteomes" id="UP000471633"/>
    </source>
</evidence>
<comment type="similarity">
    <text evidence="1">Belongs to the TCP10 family.</text>
</comment>
<dbReference type="EMBL" id="AMPZ03000005">
    <property type="protein sequence ID" value="KAH9583933.1"/>
    <property type="molecule type" value="Genomic_DNA"/>
</dbReference>
<evidence type="ECO:0000313" key="5">
    <source>
        <dbReference type="EMBL" id="KAH9583933.1"/>
    </source>
</evidence>
<dbReference type="GO" id="GO:0005813">
    <property type="term" value="C:centrosome"/>
    <property type="evidence" value="ECO:0007669"/>
    <property type="project" value="TreeGrafter"/>
</dbReference>
<feature type="compositionally biased region" description="Polar residues" evidence="3">
    <location>
        <begin position="878"/>
        <end position="891"/>
    </location>
</feature>
<gene>
    <name evidence="5" type="ORF">MS3_00008187</name>
</gene>
<dbReference type="GeneID" id="24588859"/>
<reference evidence="5" key="1">
    <citation type="journal article" date="2012" name="Nat. Genet.">
        <title>Whole-genome sequence of Schistosoma haematobium.</title>
        <authorList>
            <person name="Young N.D."/>
            <person name="Jex A.R."/>
            <person name="Li B."/>
            <person name="Liu S."/>
            <person name="Yang L."/>
            <person name="Xiong Z."/>
            <person name="Li Y."/>
            <person name="Cantacessi C."/>
            <person name="Hall R.S."/>
            <person name="Xu X."/>
            <person name="Chen F."/>
            <person name="Wu X."/>
            <person name="Zerlotini A."/>
            <person name="Oliveira G."/>
            <person name="Hofmann A."/>
            <person name="Zhang G."/>
            <person name="Fang X."/>
            <person name="Kang Y."/>
            <person name="Campbell B.E."/>
            <person name="Loukas A."/>
            <person name="Ranganathan S."/>
            <person name="Rollinson D."/>
            <person name="Rinaldi G."/>
            <person name="Brindley P.J."/>
            <person name="Yang H."/>
            <person name="Wang J."/>
            <person name="Wang J."/>
            <person name="Gasser R.B."/>
        </authorList>
    </citation>
    <scope>NUCLEOTIDE SEQUENCE</scope>
</reference>
<dbReference type="PANTHER" id="PTHR10331:SF6">
    <property type="entry name" value="SPINDLE ASSEMBLY ABNORMAL 4"/>
    <property type="match status" value="1"/>
</dbReference>
<feature type="domain" description="Centromere protein J C-terminal" evidence="4">
    <location>
        <begin position="1074"/>
        <end position="1109"/>
    </location>
</feature>
<comment type="caution">
    <text evidence="5">The sequence shown here is derived from an EMBL/GenBank/DDBJ whole genome shotgun (WGS) entry which is preliminary data.</text>
</comment>
<feature type="compositionally biased region" description="Low complexity" evidence="3">
    <location>
        <begin position="804"/>
        <end position="825"/>
    </location>
</feature>
<organism evidence="5 6">
    <name type="scientific">Schistosoma haematobium</name>
    <name type="common">Blood fluke</name>
    <dbReference type="NCBI Taxonomy" id="6185"/>
    <lineage>
        <taxon>Eukaryota</taxon>
        <taxon>Metazoa</taxon>
        <taxon>Spiralia</taxon>
        <taxon>Lophotrochozoa</taxon>
        <taxon>Platyhelminthes</taxon>
        <taxon>Trematoda</taxon>
        <taxon>Digenea</taxon>
        <taxon>Strigeidida</taxon>
        <taxon>Schistosomatoidea</taxon>
        <taxon>Schistosomatidae</taxon>
        <taxon>Schistosoma</taxon>
    </lineage>
</organism>
<dbReference type="KEGG" id="shx:MS3_00008187"/>
<dbReference type="GO" id="GO:0015631">
    <property type="term" value="F:tubulin binding"/>
    <property type="evidence" value="ECO:0007669"/>
    <property type="project" value="TreeGrafter"/>
</dbReference>
<reference evidence="5" key="4">
    <citation type="journal article" date="2022" name="PLoS Pathog.">
        <title>Chromosome-level genome of Schistosoma haematobium underpins genome-wide explorations of molecular variation.</title>
        <authorList>
            <person name="Stroehlein A.J."/>
            <person name="Korhonen P.K."/>
            <person name="Lee V.V."/>
            <person name="Ralph S.A."/>
            <person name="Mentink-Kane M."/>
            <person name="You H."/>
            <person name="McManus D.P."/>
            <person name="Tchuente L.T."/>
            <person name="Stothard J.R."/>
            <person name="Kaur P."/>
            <person name="Dudchenko O."/>
            <person name="Aiden E.L."/>
            <person name="Yang B."/>
            <person name="Yang H."/>
            <person name="Emery A.M."/>
            <person name="Webster B.L."/>
            <person name="Brindley P.J."/>
            <person name="Rollinson D."/>
            <person name="Chang B.C.H."/>
            <person name="Gasser R.B."/>
            <person name="Young N.D."/>
        </authorList>
    </citation>
    <scope>NUCLEOTIDE SEQUENCE</scope>
</reference>
<dbReference type="AlphaFoldDB" id="A0A922IPD1"/>
<dbReference type="GO" id="GO:0005814">
    <property type="term" value="C:centriole"/>
    <property type="evidence" value="ECO:0007669"/>
    <property type="project" value="TreeGrafter"/>
</dbReference>
<feature type="compositionally biased region" description="Basic and acidic residues" evidence="3">
    <location>
        <begin position="867"/>
        <end position="877"/>
    </location>
</feature>
<feature type="compositionally biased region" description="Polar residues" evidence="3">
    <location>
        <begin position="193"/>
        <end position="203"/>
    </location>
</feature>
<dbReference type="CTD" id="24588859"/>
<sequence length="1248" mass="140491">MIEYVNRHEIFNPSVSWITKSGVHLEYTPEDTLKSGIFVSGENATPCETVPMLNSEVCSNNSEFKVFGPQSNSEDDHPTPNNICLLDKTSDNSQRGKGIPNNINCSERTFSVDCDGDLYNIDVKKPTKNPISSKKPISFLKRHQGVSAWCSRLRKQGLPVTDPAAELLKRQCTNSSQIPIVRKTALKKRLDLSKSNSKQTPINNDALIPSTINKDSNHSQYNQSFTNINSINLNDPTHIHTLNINKENPIEKSKNILNHKSNKDLIGSIESIHTNMNDDENDLKEFEYLEEFIETSLYNHNDINKKQFKNRIQSNQLSMISYHSNESIKIKQPSSHVQIHSRHSVKDDILIEDKIHRDDAVNCLTGESHDAKTASDFNLPNNNSDDCNVNSILGIPGPLDNQCKVTRFHVAKLPCNQSQSSVINNQQLELSNEHQLASMKQFSSSTPDDYDFDDSHPWSFSTTDINDAKLLTGYNLSEVSLTNCDDFISQPNESKLDCSTTSTFHSNKTNSSLPDQSVKVIHQSINSSLDKVDHDMCIKKSSETVKYNQKSISSNSNDESINSVNEFNNEQLINGQNPSNQNSTTNSDQSVLKQWINRLEAEVKRFKVENGNLNKLKIEAQDSLRQLELEKSRFDENKIKERKEFEEYKENEIRKLKKERRVLEEYQRALRTMPNKKDREEIERLKQELEESRVDMGKREVRWHAALSRLRTRIDEFETERNELKGRISRLEEERISLQAKLAKIQVTYNNSNNESNSTKQRSSLALRQTVNSISQSISLTPLNTNNNKDADVSKITNNTYGQRSRQSSHTRSSSSSSVSSISRSLTKVNKPGMINHHKQNTISSSVTSNKVESMIPQLNSNNNNNHNHDDNDKLCHQESNSPVTTGTRESIASGGGYFTGDDDSVSIGGSSEQVVRLSSHSNNFIDDNNHNYIDDVHSSNVAIICNDNHKNTTNEQKSIDLTVKQNVHSSNVINVLNKNNPVTKTQSNHQNQQMKDFTNKVDSNQQEKLPIPGTAASGTVIRSVKHTDGSIEQTYSNGAVVVSYANGSVKEIFPDTVTIVVSLFNGDIKRTLPDGRVIYHYAADGTVQITYPNGTEEIKYSDGRQEIIYSSRQINPDQVLLPTTTVNALKSLTNEQICRQFNNNNGVKEILLPNGQREIHSSSGIKCRVYPDGTTKTIFPDGRHETRYSSGRLRIKDANGNLLLDTRLPILNNIGTNHNNDYLNGRSAQISITNQSNGNNPIMKSNS</sequence>
<evidence type="ECO:0000256" key="2">
    <source>
        <dbReference type="SAM" id="Coils"/>
    </source>
</evidence>
<keyword evidence="2" id="KW-0175">Coiled coil</keyword>
<feature type="region of interest" description="Disordered" evidence="3">
    <location>
        <begin position="778"/>
        <end position="906"/>
    </location>
</feature>
<reference evidence="5" key="3">
    <citation type="submission" date="2021-06" db="EMBL/GenBank/DDBJ databases">
        <title>Chromosome-level genome assembly for S. haematobium.</title>
        <authorList>
            <person name="Stroehlein A.J."/>
        </authorList>
    </citation>
    <scope>NUCLEOTIDE SEQUENCE</scope>
</reference>
<accession>A0A922IPD1</accession>
<name>A0A922IPD1_SCHHA</name>
<dbReference type="InterPro" id="IPR026581">
    <property type="entry name" value="TCP10L/CENPJ"/>
</dbReference>
<dbReference type="GO" id="GO:0060271">
    <property type="term" value="P:cilium assembly"/>
    <property type="evidence" value="ECO:0007669"/>
    <property type="project" value="TreeGrafter"/>
</dbReference>
<feature type="compositionally biased region" description="Polar residues" evidence="3">
    <location>
        <begin position="841"/>
        <end position="852"/>
    </location>
</feature>
<evidence type="ECO:0000256" key="3">
    <source>
        <dbReference type="SAM" id="MobiDB-lite"/>
    </source>
</evidence>
<feature type="compositionally biased region" description="Polar residues" evidence="3">
    <location>
        <begin position="778"/>
        <end position="788"/>
    </location>
</feature>
<dbReference type="PANTHER" id="PTHR10331">
    <property type="entry name" value="T COMPLEX PROTEIN 10"/>
    <property type="match status" value="1"/>
</dbReference>
<feature type="domain" description="Centromere protein J C-terminal" evidence="4">
    <location>
        <begin position="1023"/>
        <end position="1053"/>
    </location>
</feature>
<feature type="compositionally biased region" description="Polar residues" evidence="3">
    <location>
        <begin position="210"/>
        <end position="221"/>
    </location>
</feature>
<dbReference type="GO" id="GO:0061511">
    <property type="term" value="P:centriole elongation"/>
    <property type="evidence" value="ECO:0007669"/>
    <property type="project" value="TreeGrafter"/>
</dbReference>
<evidence type="ECO:0000256" key="1">
    <source>
        <dbReference type="ARBA" id="ARBA00005627"/>
    </source>
</evidence>
<dbReference type="Pfam" id="PF07202">
    <property type="entry name" value="Tcp10_C"/>
    <property type="match status" value="3"/>
</dbReference>
<keyword evidence="6" id="KW-1185">Reference proteome</keyword>